<name>A0AAE4FQ63_9CYAN</name>
<keyword evidence="2" id="KW-1185">Reference proteome</keyword>
<dbReference type="Proteomes" id="UP001268256">
    <property type="component" value="Unassembled WGS sequence"/>
</dbReference>
<dbReference type="AlphaFoldDB" id="A0AAE4FQ63"/>
<reference evidence="2" key="1">
    <citation type="submission" date="2023-07" db="EMBL/GenBank/DDBJ databases">
        <authorList>
            <person name="Luz R."/>
            <person name="Cordeiro R."/>
            <person name="Fonseca A."/>
            <person name="Goncalves V."/>
        </authorList>
    </citation>
    <scope>NUCLEOTIDE SEQUENCE [LARGE SCALE GENOMIC DNA]</scope>
    <source>
        <strain evidence="2">BACA0444</strain>
    </source>
</reference>
<proteinExistence type="predicted"/>
<organism evidence="1 2">
    <name type="scientific">Pseudocalidococcus azoricus BACA0444</name>
    <dbReference type="NCBI Taxonomy" id="2918990"/>
    <lineage>
        <taxon>Bacteria</taxon>
        <taxon>Bacillati</taxon>
        <taxon>Cyanobacteriota</taxon>
        <taxon>Cyanophyceae</taxon>
        <taxon>Acaryochloridales</taxon>
        <taxon>Thermosynechococcaceae</taxon>
        <taxon>Pseudocalidococcus</taxon>
        <taxon>Pseudocalidococcus azoricus</taxon>
    </lineage>
</organism>
<accession>A0AAE4FQ63</accession>
<sequence>MKTYDLSKYRFIEPDAVTHFLLGQGWEEFNKKDGIVSIWGIEKAGDIFKILLPLNPESPDYPNRMLEAVKIIGLVESREESDLLKSFLNNSIFARESNRELMDLRLLPELESVEKNEFPAKMLGYILSSLQNLIDAIGQAEEGYRSSITGVISKTITDRTRLSVIGTAPGSFIVKLAGPTAPTQTNLFDEVDGSLEQRALNSFLTLIRVSHEGKMDDLRELLIKLERRTVVTYKKFLSNVSSANSGFDIKLGSTNPNIGGEARLNSSEILGLIDFLSRIESQTPEIIKVDGTLKLVGEKDSKNNFTFKMERLGDGKIFHGKIASSVIENGVELTLNRKYSAFIEETESINVITNESVKNWKLVDIHYLEETSRSEDNILSDIPH</sequence>
<protein>
    <submittedName>
        <fullName evidence="1">Uncharacterized protein</fullName>
    </submittedName>
</protein>
<dbReference type="RefSeq" id="WP_322877419.1">
    <property type="nucleotide sequence ID" value="NZ_JAVMIP010000003.1"/>
</dbReference>
<gene>
    <name evidence="1" type="ORF">RIF25_04860</name>
</gene>
<dbReference type="EMBL" id="JAVMIP010000003">
    <property type="protein sequence ID" value="MDS3860131.1"/>
    <property type="molecule type" value="Genomic_DNA"/>
</dbReference>
<evidence type="ECO:0000313" key="1">
    <source>
        <dbReference type="EMBL" id="MDS3860131.1"/>
    </source>
</evidence>
<evidence type="ECO:0000313" key="2">
    <source>
        <dbReference type="Proteomes" id="UP001268256"/>
    </source>
</evidence>
<comment type="caution">
    <text evidence="1">The sequence shown here is derived from an EMBL/GenBank/DDBJ whole genome shotgun (WGS) entry which is preliminary data.</text>
</comment>